<sequence length="107" mass="11086">MFNISDAPHYYCCCLFRNTATLLRNNVSDCLPRCSVTVASVAAIDAHRGVREAARRDGQGDPDGGVQCGFAAAYLAAVALAWSLGVVVVLMVIVVVTVAVVGAMAAA</sequence>
<keyword evidence="1" id="KW-0812">Transmembrane</keyword>
<comment type="caution">
    <text evidence="2">The sequence shown here is derived from an EMBL/GenBank/DDBJ whole genome shotgun (WGS) entry which is preliminary data.</text>
</comment>
<dbReference type="Proteomes" id="UP000185904">
    <property type="component" value="Unassembled WGS sequence"/>
</dbReference>
<dbReference type="RefSeq" id="XP_022503026.1">
    <property type="nucleotide sequence ID" value="XM_022641151.1"/>
</dbReference>
<evidence type="ECO:0000256" key="1">
    <source>
        <dbReference type="SAM" id="Phobius"/>
    </source>
</evidence>
<evidence type="ECO:0000313" key="3">
    <source>
        <dbReference type="Proteomes" id="UP000185904"/>
    </source>
</evidence>
<gene>
    <name evidence="2" type="ORF">AYO20_02847</name>
</gene>
<reference evidence="2 3" key="1">
    <citation type="submission" date="2016-03" db="EMBL/GenBank/DDBJ databases">
        <title>The draft genome sequence of Fonsecaea nubica causative agent of cutaneous subcutaneous infection in human host.</title>
        <authorList>
            <person name="Costa F."/>
            <person name="Sybren D.H."/>
            <person name="Raittz R.T."/>
            <person name="Weiss V.A."/>
            <person name="Leao A.C."/>
            <person name="Gomes R."/>
            <person name="De Souza E.M."/>
            <person name="Pedrosa F.O."/>
            <person name="Steffens M.B."/>
            <person name="Bombassaro A."/>
            <person name="Tadra-Sfeir M.Z."/>
            <person name="Moreno L.F."/>
            <person name="Najafzadeh M.J."/>
            <person name="Felipe M.S."/>
            <person name="Teixeira M."/>
            <person name="Sun J."/>
            <person name="Xi L."/>
            <person name="Castro M.A."/>
            <person name="Vicente V.A."/>
        </authorList>
    </citation>
    <scope>NUCLEOTIDE SEQUENCE [LARGE SCALE GENOMIC DNA]</scope>
    <source>
        <strain evidence="2 3">CBS 269.64</strain>
    </source>
</reference>
<proteinExistence type="predicted"/>
<dbReference type="AlphaFoldDB" id="A0A178D9I0"/>
<keyword evidence="1" id="KW-0472">Membrane</keyword>
<keyword evidence="3" id="KW-1185">Reference proteome</keyword>
<dbReference type="GeneID" id="34586270"/>
<organism evidence="2 3">
    <name type="scientific">Fonsecaea nubica</name>
    <dbReference type="NCBI Taxonomy" id="856822"/>
    <lineage>
        <taxon>Eukaryota</taxon>
        <taxon>Fungi</taxon>
        <taxon>Dikarya</taxon>
        <taxon>Ascomycota</taxon>
        <taxon>Pezizomycotina</taxon>
        <taxon>Eurotiomycetes</taxon>
        <taxon>Chaetothyriomycetidae</taxon>
        <taxon>Chaetothyriales</taxon>
        <taxon>Herpotrichiellaceae</taxon>
        <taxon>Fonsecaea</taxon>
    </lineage>
</organism>
<accession>A0A178D9I0</accession>
<evidence type="ECO:0000313" key="2">
    <source>
        <dbReference type="EMBL" id="OAL38014.1"/>
    </source>
</evidence>
<name>A0A178D9I0_9EURO</name>
<keyword evidence="1" id="KW-1133">Transmembrane helix</keyword>
<dbReference type="EMBL" id="LVCJ01000012">
    <property type="protein sequence ID" value="OAL38014.1"/>
    <property type="molecule type" value="Genomic_DNA"/>
</dbReference>
<feature type="transmembrane region" description="Helical" evidence="1">
    <location>
        <begin position="80"/>
        <end position="106"/>
    </location>
</feature>
<protein>
    <submittedName>
        <fullName evidence="2">Protein PRY2</fullName>
    </submittedName>
</protein>